<evidence type="ECO:0000256" key="8">
    <source>
        <dbReference type="ARBA" id="ARBA00023128"/>
    </source>
</evidence>
<dbReference type="PROSITE" id="PS51384">
    <property type="entry name" value="FAD_FR"/>
    <property type="match status" value="1"/>
</dbReference>
<dbReference type="InterPro" id="IPR008333">
    <property type="entry name" value="Cbr1-like_FAD-bd_dom"/>
</dbReference>
<feature type="binding site" evidence="10">
    <location>
        <position position="157"/>
    </location>
    <ligand>
        <name>FAD</name>
        <dbReference type="ChEBI" id="CHEBI:57692"/>
    </ligand>
</feature>
<dbReference type="EC" id="1.6.2.2" evidence="11"/>
<dbReference type="Pfam" id="PF00970">
    <property type="entry name" value="FAD_binding_6"/>
    <property type="match status" value="1"/>
</dbReference>
<evidence type="ECO:0000256" key="5">
    <source>
        <dbReference type="ARBA" id="ARBA00022827"/>
    </source>
</evidence>
<proteinExistence type="inferred from homology"/>
<keyword evidence="4 10" id="KW-0285">Flavoprotein</keyword>
<dbReference type="FunFam" id="3.40.50.80:FF:000009">
    <property type="entry name" value="NADH-cytochrome b5 reductase"/>
    <property type="match status" value="1"/>
</dbReference>
<evidence type="ECO:0000256" key="2">
    <source>
        <dbReference type="ARBA" id="ARBA00004173"/>
    </source>
</evidence>
<keyword evidence="8" id="KW-0496">Mitochondrion</keyword>
<evidence type="ECO:0000256" key="4">
    <source>
        <dbReference type="ARBA" id="ARBA00022630"/>
    </source>
</evidence>
<dbReference type="InterPro" id="IPR001834">
    <property type="entry name" value="CBR-like"/>
</dbReference>
<evidence type="ECO:0000256" key="3">
    <source>
        <dbReference type="ARBA" id="ARBA00006105"/>
    </source>
</evidence>
<dbReference type="Proteomes" id="UP000039324">
    <property type="component" value="Unassembled WGS sequence"/>
</dbReference>
<gene>
    <name evidence="13" type="ORF">PBRA_007020</name>
</gene>
<evidence type="ECO:0000256" key="10">
    <source>
        <dbReference type="PIRSR" id="PIRSR601834-1"/>
    </source>
</evidence>
<dbReference type="OMA" id="LDMKGPF"/>
<dbReference type="OrthoDB" id="432685at2759"/>
<dbReference type="PANTHER" id="PTHR19370">
    <property type="entry name" value="NADH-CYTOCHROME B5 REDUCTASE"/>
    <property type="match status" value="1"/>
</dbReference>
<dbReference type="GO" id="GO:0005739">
    <property type="term" value="C:mitochondrion"/>
    <property type="evidence" value="ECO:0007669"/>
    <property type="project" value="UniProtKB-SubCell"/>
</dbReference>
<dbReference type="Gene3D" id="3.40.50.80">
    <property type="entry name" value="Nucleotide-binding domain of ferredoxin-NADP reductase (FNR) module"/>
    <property type="match status" value="1"/>
</dbReference>
<evidence type="ECO:0000256" key="9">
    <source>
        <dbReference type="ARBA" id="ARBA00047682"/>
    </source>
</evidence>
<dbReference type="InterPro" id="IPR017927">
    <property type="entry name" value="FAD-bd_FR_type"/>
</dbReference>
<protein>
    <recommendedName>
        <fullName evidence="11">NADH-cytochrome b5 reductase</fullName>
        <ecNumber evidence="11">1.6.2.2</ecNumber>
    </recommendedName>
</protein>
<dbReference type="SUPFAM" id="SSF52343">
    <property type="entry name" value="Ferredoxin reductase-like, C-terminal NADP-linked domain"/>
    <property type="match status" value="1"/>
</dbReference>
<evidence type="ECO:0000256" key="11">
    <source>
        <dbReference type="RuleBase" id="RU361226"/>
    </source>
</evidence>
<comment type="similarity">
    <text evidence="3 11">Belongs to the flavoprotein pyridine nucleotide cytochrome reductase family.</text>
</comment>
<feature type="binding site" evidence="10">
    <location>
        <position position="176"/>
    </location>
    <ligand>
        <name>FAD</name>
        <dbReference type="ChEBI" id="CHEBI:57692"/>
    </ligand>
</feature>
<evidence type="ECO:0000256" key="6">
    <source>
        <dbReference type="ARBA" id="ARBA00023002"/>
    </source>
</evidence>
<organism evidence="13 14">
    <name type="scientific">Plasmodiophora brassicae</name>
    <name type="common">Clubroot disease agent</name>
    <dbReference type="NCBI Taxonomy" id="37360"/>
    <lineage>
        <taxon>Eukaryota</taxon>
        <taxon>Sar</taxon>
        <taxon>Rhizaria</taxon>
        <taxon>Endomyxa</taxon>
        <taxon>Phytomyxea</taxon>
        <taxon>Plasmodiophorida</taxon>
        <taxon>Plasmodiophoridae</taxon>
        <taxon>Plasmodiophora</taxon>
    </lineage>
</organism>
<comment type="catalytic activity">
    <reaction evidence="9 11">
        <text>2 Fe(III)-[cytochrome b5] + NADH = 2 Fe(II)-[cytochrome b5] + NAD(+) + H(+)</text>
        <dbReference type="Rhea" id="RHEA:46680"/>
        <dbReference type="Rhea" id="RHEA-COMP:10438"/>
        <dbReference type="Rhea" id="RHEA-COMP:10439"/>
        <dbReference type="ChEBI" id="CHEBI:15378"/>
        <dbReference type="ChEBI" id="CHEBI:29033"/>
        <dbReference type="ChEBI" id="CHEBI:29034"/>
        <dbReference type="ChEBI" id="CHEBI:57540"/>
        <dbReference type="ChEBI" id="CHEBI:57945"/>
        <dbReference type="EC" id="1.6.2.2"/>
    </reaction>
</comment>
<feature type="binding site" evidence="10">
    <location>
        <position position="202"/>
    </location>
    <ligand>
        <name>FAD</name>
        <dbReference type="ChEBI" id="CHEBI:57692"/>
    </ligand>
</feature>
<dbReference type="PRINTS" id="PR00406">
    <property type="entry name" value="CYTB5RDTASE"/>
</dbReference>
<comment type="subcellular location">
    <subcellularLocation>
        <location evidence="2">Mitochondrion</location>
    </subcellularLocation>
</comment>
<accession>A0A0G4IUX4</accession>
<dbReference type="SUPFAM" id="SSF63380">
    <property type="entry name" value="Riboflavin synthase domain-like"/>
    <property type="match status" value="1"/>
</dbReference>
<dbReference type="GO" id="GO:0090524">
    <property type="term" value="F:cytochrome-b5 reductase activity, acting on NADH"/>
    <property type="evidence" value="ECO:0007669"/>
    <property type="project" value="UniProtKB-EC"/>
</dbReference>
<dbReference type="InterPro" id="IPR001709">
    <property type="entry name" value="Flavoprot_Pyr_Nucl_cyt_Rdtase"/>
</dbReference>
<feature type="binding site" evidence="10">
    <location>
        <position position="158"/>
    </location>
    <ligand>
        <name>FAD</name>
        <dbReference type="ChEBI" id="CHEBI:57692"/>
    </ligand>
</feature>
<keyword evidence="14" id="KW-1185">Reference proteome</keyword>
<evidence type="ECO:0000313" key="13">
    <source>
        <dbReference type="EMBL" id="CEO98906.1"/>
    </source>
</evidence>
<dbReference type="Gene3D" id="2.40.30.10">
    <property type="entry name" value="Translation factors"/>
    <property type="match status" value="1"/>
</dbReference>
<keyword evidence="7 11" id="KW-0520">NAD</keyword>
<feature type="binding site" evidence="10">
    <location>
        <position position="244"/>
    </location>
    <ligand>
        <name>FAD</name>
        <dbReference type="ChEBI" id="CHEBI:57692"/>
    </ligand>
</feature>
<dbReference type="Pfam" id="PF00175">
    <property type="entry name" value="NAD_binding_1"/>
    <property type="match status" value="1"/>
</dbReference>
<name>A0A0G4IUX4_PLABS</name>
<keyword evidence="5 10" id="KW-0274">FAD</keyword>
<dbReference type="InterPro" id="IPR039261">
    <property type="entry name" value="FNR_nucleotide-bd"/>
</dbReference>
<feature type="domain" description="FAD-binding FR-type" evidence="12">
    <location>
        <begin position="105"/>
        <end position="227"/>
    </location>
</feature>
<feature type="binding site" evidence="10">
    <location>
        <position position="159"/>
    </location>
    <ligand>
        <name>FAD</name>
        <dbReference type="ChEBI" id="CHEBI:57692"/>
    </ligand>
</feature>
<dbReference type="PANTHER" id="PTHR19370:SF171">
    <property type="entry name" value="NADH-CYTOCHROME B5 REDUCTASE 2"/>
    <property type="match status" value="1"/>
</dbReference>
<dbReference type="PRINTS" id="PR00371">
    <property type="entry name" value="FPNCR"/>
</dbReference>
<feature type="binding site" evidence="10">
    <location>
        <position position="201"/>
    </location>
    <ligand>
        <name>FAD</name>
        <dbReference type="ChEBI" id="CHEBI:57692"/>
    </ligand>
</feature>
<evidence type="ECO:0000256" key="1">
    <source>
        <dbReference type="ARBA" id="ARBA00001974"/>
    </source>
</evidence>
<dbReference type="AlphaFoldDB" id="A0A0G4IUX4"/>
<reference evidence="13 14" key="1">
    <citation type="submission" date="2015-02" db="EMBL/GenBank/DDBJ databases">
        <authorList>
            <person name="Chooi Y.-H."/>
        </authorList>
    </citation>
    <scope>NUCLEOTIDE SEQUENCE [LARGE SCALE GENOMIC DNA]</scope>
    <source>
        <strain evidence="13">E3</strain>
    </source>
</reference>
<evidence type="ECO:0000256" key="7">
    <source>
        <dbReference type="ARBA" id="ARBA00023027"/>
    </source>
</evidence>
<dbReference type="EMBL" id="CDSF01000088">
    <property type="protein sequence ID" value="CEO98906.1"/>
    <property type="molecule type" value="Genomic_DNA"/>
</dbReference>
<dbReference type="CDD" id="cd06183">
    <property type="entry name" value="cyt_b5_reduct_like"/>
    <property type="match status" value="1"/>
</dbReference>
<evidence type="ECO:0000259" key="12">
    <source>
        <dbReference type="PROSITE" id="PS51384"/>
    </source>
</evidence>
<dbReference type="InterPro" id="IPR001433">
    <property type="entry name" value="OxRdtase_FAD/NAD-bd"/>
</dbReference>
<comment type="cofactor">
    <cofactor evidence="1 10 11">
        <name>FAD</name>
        <dbReference type="ChEBI" id="CHEBI:57692"/>
    </cofactor>
</comment>
<dbReference type="InterPro" id="IPR017938">
    <property type="entry name" value="Riboflavin_synthase-like_b-brl"/>
</dbReference>
<evidence type="ECO:0000313" key="14">
    <source>
        <dbReference type="Proteomes" id="UP000039324"/>
    </source>
</evidence>
<feature type="binding site" evidence="10">
    <location>
        <position position="203"/>
    </location>
    <ligand>
        <name>FAD</name>
        <dbReference type="ChEBI" id="CHEBI:57692"/>
    </ligand>
</feature>
<sequence>MLRLWRGGSGGAGTLSAIGAARVRLAVGRRLFAEQAPRALTTADITEQQSRKAAIEDAVRRSANKAHAFIIASGIACFFLMRKYVGMQDIDNEGAPLSSASLSPSEFRPFKLAQVLPVNHDTNIYRFNLEKSNTPLNLPVASFILLRTNVNGKDVVRPYTPISTNRTHGHFDLMIKVGIAACEAVQYALLTDFIQSYPEGKISKHVSTMKPHEFIEVKGPIVKFEYKPNKYKEIGMIAGGTGITPMLQILDHALTNCANDHTKFVLIFANKSKEDILLKDRLDRMSILFRERFTLHYVVDKAEGEWEGDVGHVTKELIEKYLPGPDPKSQILVCGPPPMMKAISGEKAKDFSQGELSGVLQSIGYSAENVFKF</sequence>
<keyword evidence="6 11" id="KW-0560">Oxidoreductase</keyword>
<dbReference type="STRING" id="37360.A0A0G4IUX4"/>